<protein>
    <submittedName>
        <fullName evidence="1">Uncharacterized protein</fullName>
    </submittedName>
</protein>
<sequence>MEKPVHEPWVEDRYFQQTKHGYLLGKLQEWKDSRSMRAMWHGRSMYDAFLLTAAAQVGQVILTLPSALAQMGYGWGIFFLVFYAILGCWTVYLLTWLYFENKIQNARENRIREDGYILQYHEVIGGVAGQYAGRFTIFFNITSLVLASIIQLIASASDLYYINSSLDKRQWMFLVGTFSLLSIFLPSFRHFRAGAVLAILTTTITAVYMTAASRTNGQILGVRHQGPKSLVKFFTGATNALFTFGGHGITIEILEAMRSPEHYKYVYPAVVFYILLLIIPSSTSVYWAYGDLLLNRSNAFAVLPHSGWRGLAIVAMVMHQTMAYIIFVFPVFLVVEKLTHVHTKQYHKRVLVRIPVVLLIWFVALAVPFFGSINSVVGAFFVSISVYLIPCLAFYWTYRDTAARRNSAVKLPLWIPNWNIIHFVNALIIIWILVVGCGFGGWASLTNFVRQVHTFGFFGKCFQCKSQES</sequence>
<gene>
    <name evidence="1" type="ORF">O6H91_07G128900</name>
</gene>
<keyword evidence="2" id="KW-1185">Reference proteome</keyword>
<comment type="caution">
    <text evidence="1">The sequence shown here is derived from an EMBL/GenBank/DDBJ whole genome shotgun (WGS) entry which is preliminary data.</text>
</comment>
<proteinExistence type="predicted"/>
<dbReference type="Proteomes" id="UP001162992">
    <property type="component" value="Chromosome 7"/>
</dbReference>
<dbReference type="EMBL" id="CM055098">
    <property type="protein sequence ID" value="KAJ7550998.1"/>
    <property type="molecule type" value="Genomic_DNA"/>
</dbReference>
<reference evidence="2" key="1">
    <citation type="journal article" date="2024" name="Proc. Natl. Acad. Sci. U.S.A.">
        <title>Extraordinary preservation of gene collinearity over three hundred million years revealed in homosporous lycophytes.</title>
        <authorList>
            <person name="Li C."/>
            <person name="Wickell D."/>
            <person name="Kuo L.Y."/>
            <person name="Chen X."/>
            <person name="Nie B."/>
            <person name="Liao X."/>
            <person name="Peng D."/>
            <person name="Ji J."/>
            <person name="Jenkins J."/>
            <person name="Williams M."/>
            <person name="Shu S."/>
            <person name="Plott C."/>
            <person name="Barry K."/>
            <person name="Rajasekar S."/>
            <person name="Grimwood J."/>
            <person name="Han X."/>
            <person name="Sun S."/>
            <person name="Hou Z."/>
            <person name="He W."/>
            <person name="Dai G."/>
            <person name="Sun C."/>
            <person name="Schmutz J."/>
            <person name="Leebens-Mack J.H."/>
            <person name="Li F.W."/>
            <person name="Wang L."/>
        </authorList>
    </citation>
    <scope>NUCLEOTIDE SEQUENCE [LARGE SCALE GENOMIC DNA]</scope>
    <source>
        <strain evidence="2">cv. PW_Plant_1</strain>
    </source>
</reference>
<evidence type="ECO:0000313" key="2">
    <source>
        <dbReference type="Proteomes" id="UP001162992"/>
    </source>
</evidence>
<organism evidence="1 2">
    <name type="scientific">Diphasiastrum complanatum</name>
    <name type="common">Issler's clubmoss</name>
    <name type="synonym">Lycopodium complanatum</name>
    <dbReference type="NCBI Taxonomy" id="34168"/>
    <lineage>
        <taxon>Eukaryota</taxon>
        <taxon>Viridiplantae</taxon>
        <taxon>Streptophyta</taxon>
        <taxon>Embryophyta</taxon>
        <taxon>Tracheophyta</taxon>
        <taxon>Lycopodiopsida</taxon>
        <taxon>Lycopodiales</taxon>
        <taxon>Lycopodiaceae</taxon>
        <taxon>Lycopodioideae</taxon>
        <taxon>Diphasiastrum</taxon>
    </lineage>
</organism>
<name>A0ACC2D9T3_DIPCM</name>
<evidence type="ECO:0000313" key="1">
    <source>
        <dbReference type="EMBL" id="KAJ7550998.1"/>
    </source>
</evidence>
<accession>A0ACC2D9T3</accession>